<dbReference type="Proteomes" id="UP001152888">
    <property type="component" value="Unassembled WGS sequence"/>
</dbReference>
<evidence type="ECO:0000313" key="3">
    <source>
        <dbReference type="Proteomes" id="UP001152888"/>
    </source>
</evidence>
<reference evidence="2" key="1">
    <citation type="submission" date="2022-03" db="EMBL/GenBank/DDBJ databases">
        <authorList>
            <person name="Sayadi A."/>
        </authorList>
    </citation>
    <scope>NUCLEOTIDE SEQUENCE</scope>
</reference>
<proteinExistence type="predicted"/>
<gene>
    <name evidence="2" type="ORF">ACAOBT_LOCUS26728</name>
</gene>
<dbReference type="AlphaFoldDB" id="A0A9P0LYI7"/>
<dbReference type="EMBL" id="CAKOFQ010007490">
    <property type="protein sequence ID" value="CAH2002330.1"/>
    <property type="molecule type" value="Genomic_DNA"/>
</dbReference>
<keyword evidence="3" id="KW-1185">Reference proteome</keyword>
<feature type="coiled-coil region" evidence="1">
    <location>
        <begin position="21"/>
        <end position="48"/>
    </location>
</feature>
<comment type="caution">
    <text evidence="2">The sequence shown here is derived from an EMBL/GenBank/DDBJ whole genome shotgun (WGS) entry which is preliminary data.</text>
</comment>
<evidence type="ECO:0000313" key="2">
    <source>
        <dbReference type="EMBL" id="CAH2002330.1"/>
    </source>
</evidence>
<accession>A0A9P0LYI7</accession>
<keyword evidence="1" id="KW-0175">Coiled coil</keyword>
<sequence length="125" mass="14709">MELLENNKTQQETIAAQTKLIENMPLQIDELQRQINKLVKKSSTVNKVDTANMQEDSFEVTKKTQIEEELQQFSTPATTIWKIMEEIHLSIEDFIESKICNDIQQFFSCHIEQMLQEILRCREFG</sequence>
<name>A0A9P0LYI7_ACAOB</name>
<organism evidence="2 3">
    <name type="scientific">Acanthoscelides obtectus</name>
    <name type="common">Bean weevil</name>
    <name type="synonym">Bruchus obtectus</name>
    <dbReference type="NCBI Taxonomy" id="200917"/>
    <lineage>
        <taxon>Eukaryota</taxon>
        <taxon>Metazoa</taxon>
        <taxon>Ecdysozoa</taxon>
        <taxon>Arthropoda</taxon>
        <taxon>Hexapoda</taxon>
        <taxon>Insecta</taxon>
        <taxon>Pterygota</taxon>
        <taxon>Neoptera</taxon>
        <taxon>Endopterygota</taxon>
        <taxon>Coleoptera</taxon>
        <taxon>Polyphaga</taxon>
        <taxon>Cucujiformia</taxon>
        <taxon>Chrysomeloidea</taxon>
        <taxon>Chrysomelidae</taxon>
        <taxon>Bruchinae</taxon>
        <taxon>Bruchini</taxon>
        <taxon>Acanthoscelides</taxon>
    </lineage>
</organism>
<evidence type="ECO:0000256" key="1">
    <source>
        <dbReference type="SAM" id="Coils"/>
    </source>
</evidence>
<protein>
    <submittedName>
        <fullName evidence="2">Uncharacterized protein</fullName>
    </submittedName>
</protein>